<evidence type="ECO:0000313" key="1">
    <source>
        <dbReference type="EMBL" id="SFV62404.1"/>
    </source>
</evidence>
<gene>
    <name evidence="1" type="ORF">MNB_SV-12-931</name>
</gene>
<name>A0A1W1C9H2_9ZZZZ</name>
<proteinExistence type="predicted"/>
<dbReference type="AlphaFoldDB" id="A0A1W1C9H2"/>
<accession>A0A1W1C9H2</accession>
<protein>
    <submittedName>
        <fullName evidence="1">Uncharacterized protein</fullName>
    </submittedName>
</protein>
<dbReference type="EMBL" id="FPHE01000115">
    <property type="protein sequence ID" value="SFV62404.1"/>
    <property type="molecule type" value="Genomic_DNA"/>
</dbReference>
<reference evidence="1" key="1">
    <citation type="submission" date="2016-10" db="EMBL/GenBank/DDBJ databases">
        <authorList>
            <person name="de Groot N.N."/>
        </authorList>
    </citation>
    <scope>NUCLEOTIDE SEQUENCE</scope>
</reference>
<sequence>MKLIQTIVVRLLLLFYLSSSYLSATHIHKDTIGTNSHCKVCIIVKNLNSGDLPNTQIDNLSCSYNYEPIIFEIQKTIKNILKGFNSNAPPLS</sequence>
<organism evidence="1">
    <name type="scientific">hydrothermal vent metagenome</name>
    <dbReference type="NCBI Taxonomy" id="652676"/>
    <lineage>
        <taxon>unclassified sequences</taxon>
        <taxon>metagenomes</taxon>
        <taxon>ecological metagenomes</taxon>
    </lineage>
</organism>